<dbReference type="Proteomes" id="UP000242498">
    <property type="component" value="Chromosome I"/>
</dbReference>
<name>A0A285BUK7_9PROT</name>
<dbReference type="EMBL" id="LT907782">
    <property type="protein sequence ID" value="SNX58934.1"/>
    <property type="molecule type" value="Genomic_DNA"/>
</dbReference>
<gene>
    <name evidence="1" type="ORF">SAMN06296273_0395</name>
</gene>
<proteinExistence type="predicted"/>
<dbReference type="AlphaFoldDB" id="A0A285BUK7"/>
<organism evidence="1 2">
    <name type="scientific">Nitrosomonas ureae</name>
    <dbReference type="NCBI Taxonomy" id="44577"/>
    <lineage>
        <taxon>Bacteria</taxon>
        <taxon>Pseudomonadati</taxon>
        <taxon>Pseudomonadota</taxon>
        <taxon>Betaproteobacteria</taxon>
        <taxon>Nitrosomonadales</taxon>
        <taxon>Nitrosomonadaceae</taxon>
        <taxon>Nitrosomonas</taxon>
    </lineage>
</organism>
<protein>
    <submittedName>
        <fullName evidence="1">SIR2-like domain-containing protein</fullName>
    </submittedName>
</protein>
<dbReference type="RefSeq" id="WP_096291780.1">
    <property type="nucleotide sequence ID" value="NZ_LT907782.1"/>
</dbReference>
<evidence type="ECO:0000313" key="1">
    <source>
        <dbReference type="EMBL" id="SNX58934.1"/>
    </source>
</evidence>
<dbReference type="Gene3D" id="3.40.50.1220">
    <property type="entry name" value="TPP-binding domain"/>
    <property type="match status" value="1"/>
</dbReference>
<dbReference type="Pfam" id="PF13289">
    <property type="entry name" value="SIR2_2"/>
    <property type="match status" value="1"/>
</dbReference>
<dbReference type="InterPro" id="IPR029035">
    <property type="entry name" value="DHS-like_NAD/FAD-binding_dom"/>
</dbReference>
<evidence type="ECO:0000313" key="2">
    <source>
        <dbReference type="Proteomes" id="UP000242498"/>
    </source>
</evidence>
<reference evidence="1 2" key="1">
    <citation type="submission" date="2017-08" db="EMBL/GenBank/DDBJ databases">
        <authorList>
            <person name="de Groot N.N."/>
        </authorList>
    </citation>
    <scope>NUCLEOTIDE SEQUENCE [LARGE SCALE GENOMIC DNA]</scope>
    <source>
        <strain evidence="1 2">Nm15</strain>
    </source>
</reference>
<dbReference type="OrthoDB" id="2077946at2"/>
<accession>A0A285BUK7</accession>
<dbReference type="NCBIfam" id="NF041818">
    <property type="entry name" value="Dsr1"/>
    <property type="match status" value="1"/>
</dbReference>
<sequence>MQFVTNGPDIPEELLRMHEEGHLVFFCGAGISYSAGLPGFKDLVDKIYESAGTKRDPIEQAAYDQSQFDATLNFLENRLQGQRQGLEMRKVLEKVLQPNLRRKGAMDIHTALLKLAHDRKGSLRLVTTNFDRIFEKVAKRTKQPINSFAAPMLPIPKDSRWNGLVYLHGLIPDKPNDDDLQRLIVTSGDFGLAYLTERWAARFVSELLRNYVVCFVGYSINDPVMRYMIDALAADRMLGEATPQAYALSDCESGQEEHKANEWKAKGIIPILYEPIEGHAVLRSTLKLWADIYRDGILGKERIVIEHAIAHPSASTQQDDFVGRMLWALSHQSGLPVKCFAEFNPVPSLEWLKVFSEDRYQYGDLDRFGISPCPTVVKKLHFSFIRRPAPYMLAPYMSLAPEVADARWDAVMLQLARWLVRHLNDPELIIWLAQRGGQLHNQWSKLIENELDRYTRLERDGKTDELEDIRKNARNAIPQPSMRILWRLLLTNRVKSWGHDWEFYRWKERLQRDGLTATLRFELRELLAPKVVLKKPFRWNEDKDNDKAGGPQQLKQLVDWELMLTTDHVHSVLADLAQVKCWDEILPKLLGEFQQLLSDALDLLRELSEADDFKDRSFWDLPSIESHWQNRGYHEWVALIELLRDAWLATRKTDPNKAAWIAQVWFDLPYPTFKRLALLAASQDDCIASERWFEWLIVDGVKWLWATDTHREVMRLLVLQGNRLSQEASTKLENAILAGPPREKFQDDIEPEWRQSHVDYSIWLRFAKLQAGGSNLSTIALSYFTELSKRNPKWKLSDDERDEFTHWMSGTDDPDYEESRNIDIAPRSRRELAKWLKRPLPERHPFYEDTWRDTCSSRLFHSLGALCDLAQEGIWPPGRWREALYAWSEDKVILRSWRYAAALVQTMPDDVLQEIAPSIAWWLEKVSKFVDRHEDILLDMCRRVMELPLESDSSIMMDGKSINRPVLEAINHPVGHVTQALLNLWFKHKPNDNDTLPTEFKSYFTKLCDTTVKQFLHGRVLLASQLIILFRVDRPWTEQHLLPLFDWTAQPVEVRAVWDGFLWSPRLYRPLLIAFKTQFLETANHYSELGEHSGQFAVFLTYAALHQVEGYTSQDFRSAVSILPKDGLQEIAKALSQALEGAGEQPEDYWKNRIKPFLEQIWPKSHRLVSNEISKYFVRLSIAAGKEFPIALSLILNWLQPFEHPNHALRLFHKSGLCNRFPNEALQLLDKIIDNQLWITQELKQCLEVISQASPALINDHRYKQLSEQARRSSG</sequence>
<dbReference type="SUPFAM" id="SSF52467">
    <property type="entry name" value="DHS-like NAD/FAD-binding domain"/>
    <property type="match status" value="1"/>
</dbReference>